<dbReference type="eggNOG" id="COG0656">
    <property type="taxonomic scope" value="Bacteria"/>
</dbReference>
<organism evidence="2 3">
    <name type="scientific">Companilactobacillus versmoldensis DSM 14857 = KCTC 3814</name>
    <dbReference type="NCBI Taxonomy" id="1423815"/>
    <lineage>
        <taxon>Bacteria</taxon>
        <taxon>Bacillati</taxon>
        <taxon>Bacillota</taxon>
        <taxon>Bacilli</taxon>
        <taxon>Lactobacillales</taxon>
        <taxon>Lactobacillaceae</taxon>
        <taxon>Companilactobacillus</taxon>
    </lineage>
</organism>
<evidence type="ECO:0000313" key="2">
    <source>
        <dbReference type="EMBL" id="KRL67488.1"/>
    </source>
</evidence>
<dbReference type="AlphaFoldDB" id="A0A0R1SED7"/>
<evidence type="ECO:0000313" key="3">
    <source>
        <dbReference type="Proteomes" id="UP000051647"/>
    </source>
</evidence>
<dbReference type="PATRIC" id="fig|1423815.3.peg.1847"/>
<dbReference type="InterPro" id="IPR020471">
    <property type="entry name" value="AKR"/>
</dbReference>
<dbReference type="Proteomes" id="UP000051647">
    <property type="component" value="Unassembled WGS sequence"/>
</dbReference>
<dbReference type="InterPro" id="IPR023210">
    <property type="entry name" value="NADP_OxRdtase_dom"/>
</dbReference>
<name>A0A0R1SED7_9LACO</name>
<dbReference type="STRING" id="1423815.FC27_GL001804"/>
<accession>A0A0R1SED7</accession>
<dbReference type="PANTHER" id="PTHR43638:SF3">
    <property type="entry name" value="ALDEHYDE REDUCTASE"/>
    <property type="match status" value="1"/>
</dbReference>
<dbReference type="PRINTS" id="PR00069">
    <property type="entry name" value="ALDKETRDTASE"/>
</dbReference>
<dbReference type="Pfam" id="PF00248">
    <property type="entry name" value="Aldo_ket_red"/>
    <property type="match status" value="1"/>
</dbReference>
<dbReference type="SUPFAM" id="SSF51430">
    <property type="entry name" value="NAD(P)-linked oxidoreductase"/>
    <property type="match status" value="1"/>
</dbReference>
<evidence type="ECO:0000259" key="1">
    <source>
        <dbReference type="Pfam" id="PF00248"/>
    </source>
</evidence>
<keyword evidence="3" id="KW-1185">Reference proteome</keyword>
<dbReference type="GO" id="GO:0016491">
    <property type="term" value="F:oxidoreductase activity"/>
    <property type="evidence" value="ECO:0007669"/>
    <property type="project" value="InterPro"/>
</dbReference>
<reference evidence="2 3" key="1">
    <citation type="journal article" date="2015" name="Genome Announc.">
        <title>Expanding the biotechnology potential of lactobacilli through comparative genomics of 213 strains and associated genera.</title>
        <authorList>
            <person name="Sun Z."/>
            <person name="Harris H.M."/>
            <person name="McCann A."/>
            <person name="Guo C."/>
            <person name="Argimon S."/>
            <person name="Zhang W."/>
            <person name="Yang X."/>
            <person name="Jeffery I.B."/>
            <person name="Cooney J.C."/>
            <person name="Kagawa T.F."/>
            <person name="Liu W."/>
            <person name="Song Y."/>
            <person name="Salvetti E."/>
            <person name="Wrobel A."/>
            <person name="Rasinkangas P."/>
            <person name="Parkhill J."/>
            <person name="Rea M.C."/>
            <person name="O'Sullivan O."/>
            <person name="Ritari J."/>
            <person name="Douillard F.P."/>
            <person name="Paul Ross R."/>
            <person name="Yang R."/>
            <person name="Briner A.E."/>
            <person name="Felis G.E."/>
            <person name="de Vos W.M."/>
            <person name="Barrangou R."/>
            <person name="Klaenhammer T.R."/>
            <person name="Caufield P.W."/>
            <person name="Cui Y."/>
            <person name="Zhang H."/>
            <person name="O'Toole P.W."/>
        </authorList>
    </citation>
    <scope>NUCLEOTIDE SEQUENCE [LARGE SCALE GENOMIC DNA]</scope>
    <source>
        <strain evidence="2 3">DSM 14857</strain>
    </source>
</reference>
<gene>
    <name evidence="2" type="ORF">FC27_GL001804</name>
</gene>
<dbReference type="EMBL" id="AZFA01000005">
    <property type="protein sequence ID" value="KRL67488.1"/>
    <property type="molecule type" value="Genomic_DNA"/>
</dbReference>
<dbReference type="PANTHER" id="PTHR43638">
    <property type="entry name" value="OXIDOREDUCTASE, ALDO/KETO REDUCTASE FAMILY PROTEIN"/>
    <property type="match status" value="1"/>
</dbReference>
<feature type="domain" description="NADP-dependent oxidoreductase" evidence="1">
    <location>
        <begin position="14"/>
        <end position="269"/>
    </location>
</feature>
<proteinExistence type="predicted"/>
<comment type="caution">
    <text evidence="2">The sequence shown here is derived from an EMBL/GenBank/DDBJ whole genome shotgun (WGS) entry which is preliminary data.</text>
</comment>
<dbReference type="Gene3D" id="3.20.20.100">
    <property type="entry name" value="NADP-dependent oxidoreductase domain"/>
    <property type="match status" value="1"/>
</dbReference>
<sequence length="281" mass="32070">MKEITFNHRKSSVIGMGTWRIGEGDLLKSQREMEIIRYGLNHGVNVIDTAEMYGDGKSEALIGKAIKGFDRDKFQIISKFYPNHATPKLIKQSLENSLKRLQTDYLDSYLLHWRGNTPLAETVQGLEEVKKEGLIKSWGVSNFNLADLKELAEVPDGQNCQINEDLYNLTSRGVEYSILPYQKEHQMYFVGYSPFGSDKNEFLSLKDDVGQVAAQKHISIFELLLAWVIRNNNVLSIPKTSDIAHFQSNLHATEIEFSKDELELLDKIYPKPTKETTLDII</sequence>
<protein>
    <recommendedName>
        <fullName evidence="1">NADP-dependent oxidoreductase domain-containing protein</fullName>
    </recommendedName>
</protein>
<dbReference type="InterPro" id="IPR036812">
    <property type="entry name" value="NAD(P)_OxRdtase_dom_sf"/>
</dbReference>